<organism evidence="1 2">
    <name type="scientific">Smallanthus sonchifolius</name>
    <dbReference type="NCBI Taxonomy" id="185202"/>
    <lineage>
        <taxon>Eukaryota</taxon>
        <taxon>Viridiplantae</taxon>
        <taxon>Streptophyta</taxon>
        <taxon>Embryophyta</taxon>
        <taxon>Tracheophyta</taxon>
        <taxon>Spermatophyta</taxon>
        <taxon>Magnoliopsida</taxon>
        <taxon>eudicotyledons</taxon>
        <taxon>Gunneridae</taxon>
        <taxon>Pentapetalae</taxon>
        <taxon>asterids</taxon>
        <taxon>campanulids</taxon>
        <taxon>Asterales</taxon>
        <taxon>Asteraceae</taxon>
        <taxon>Asteroideae</taxon>
        <taxon>Heliantheae alliance</taxon>
        <taxon>Millerieae</taxon>
        <taxon>Smallanthus</taxon>
    </lineage>
</organism>
<sequence>MRTDLFRFKFCPTSVAVNCYNAYSLTLTPVQECHRSRPKFQTKEIDPCASSTIEHCKTPTQSSTAAFPFSRFSNSVR</sequence>
<evidence type="ECO:0000313" key="2">
    <source>
        <dbReference type="Proteomes" id="UP001056120"/>
    </source>
</evidence>
<keyword evidence="2" id="KW-1185">Reference proteome</keyword>
<evidence type="ECO:0000313" key="1">
    <source>
        <dbReference type="EMBL" id="KAI3730271.1"/>
    </source>
</evidence>
<proteinExistence type="predicted"/>
<accession>A0ACB9C7L4</accession>
<dbReference type="Proteomes" id="UP001056120">
    <property type="component" value="Linkage Group LG21"/>
</dbReference>
<comment type="caution">
    <text evidence="1">The sequence shown here is derived from an EMBL/GenBank/DDBJ whole genome shotgun (WGS) entry which is preliminary data.</text>
</comment>
<dbReference type="EMBL" id="CM042038">
    <property type="protein sequence ID" value="KAI3730271.1"/>
    <property type="molecule type" value="Genomic_DNA"/>
</dbReference>
<reference evidence="1 2" key="2">
    <citation type="journal article" date="2022" name="Mol. Ecol. Resour.">
        <title>The genomes of chicory, endive, great burdock and yacon provide insights into Asteraceae paleo-polyploidization history and plant inulin production.</title>
        <authorList>
            <person name="Fan W."/>
            <person name="Wang S."/>
            <person name="Wang H."/>
            <person name="Wang A."/>
            <person name="Jiang F."/>
            <person name="Liu H."/>
            <person name="Zhao H."/>
            <person name="Xu D."/>
            <person name="Zhang Y."/>
        </authorList>
    </citation>
    <scope>NUCLEOTIDE SEQUENCE [LARGE SCALE GENOMIC DNA]</scope>
    <source>
        <strain evidence="2">cv. Yunnan</strain>
        <tissue evidence="1">Leaves</tissue>
    </source>
</reference>
<gene>
    <name evidence="1" type="ORF">L1987_61440</name>
</gene>
<protein>
    <submittedName>
        <fullName evidence="1">Uncharacterized protein</fullName>
    </submittedName>
</protein>
<reference evidence="2" key="1">
    <citation type="journal article" date="2022" name="Mol. Ecol. Resour.">
        <title>The genomes of chicory, endive, great burdock and yacon provide insights into Asteraceae palaeo-polyploidization history and plant inulin production.</title>
        <authorList>
            <person name="Fan W."/>
            <person name="Wang S."/>
            <person name="Wang H."/>
            <person name="Wang A."/>
            <person name="Jiang F."/>
            <person name="Liu H."/>
            <person name="Zhao H."/>
            <person name="Xu D."/>
            <person name="Zhang Y."/>
        </authorList>
    </citation>
    <scope>NUCLEOTIDE SEQUENCE [LARGE SCALE GENOMIC DNA]</scope>
    <source>
        <strain evidence="2">cv. Yunnan</strain>
    </source>
</reference>
<name>A0ACB9C7L4_9ASTR</name>